<keyword evidence="1 3" id="KW-0853">WD repeat</keyword>
<dbReference type="PROSITE" id="PS50294">
    <property type="entry name" value="WD_REPEATS_REGION"/>
    <property type="match status" value="3"/>
</dbReference>
<dbReference type="PROSITE" id="PS00678">
    <property type="entry name" value="WD_REPEATS_1"/>
    <property type="match status" value="3"/>
</dbReference>
<dbReference type="SMART" id="SM00320">
    <property type="entry name" value="WD40"/>
    <property type="match status" value="7"/>
</dbReference>
<dbReference type="Proteomes" id="UP000023152">
    <property type="component" value="Unassembled WGS sequence"/>
</dbReference>
<reference evidence="4 5" key="1">
    <citation type="journal article" date="2013" name="Curr. Biol.">
        <title>The Genome of the Foraminiferan Reticulomyxa filosa.</title>
        <authorList>
            <person name="Glockner G."/>
            <person name="Hulsmann N."/>
            <person name="Schleicher M."/>
            <person name="Noegel A.A."/>
            <person name="Eichinger L."/>
            <person name="Gallinger C."/>
            <person name="Pawlowski J."/>
            <person name="Sierra R."/>
            <person name="Euteneuer U."/>
            <person name="Pillet L."/>
            <person name="Moustafa A."/>
            <person name="Platzer M."/>
            <person name="Groth M."/>
            <person name="Szafranski K."/>
            <person name="Schliwa M."/>
        </authorList>
    </citation>
    <scope>NUCLEOTIDE SEQUENCE [LARGE SCALE GENOMIC DNA]</scope>
</reference>
<name>X6LTX6_RETFI</name>
<dbReference type="InterPro" id="IPR001680">
    <property type="entry name" value="WD40_rpt"/>
</dbReference>
<dbReference type="InterPro" id="IPR050349">
    <property type="entry name" value="WD_LIS1/nudF_dynein_reg"/>
</dbReference>
<dbReference type="InterPro" id="IPR019775">
    <property type="entry name" value="WD40_repeat_CS"/>
</dbReference>
<evidence type="ECO:0000256" key="2">
    <source>
        <dbReference type="ARBA" id="ARBA00022737"/>
    </source>
</evidence>
<evidence type="ECO:0000313" key="4">
    <source>
        <dbReference type="EMBL" id="ETO04577.1"/>
    </source>
</evidence>
<gene>
    <name evidence="4" type="ORF">RFI_32820</name>
</gene>
<keyword evidence="5" id="KW-1185">Reference proteome</keyword>
<evidence type="ECO:0000256" key="1">
    <source>
        <dbReference type="ARBA" id="ARBA00022574"/>
    </source>
</evidence>
<dbReference type="EMBL" id="ASPP01029181">
    <property type="protein sequence ID" value="ETO04577.1"/>
    <property type="molecule type" value="Genomic_DNA"/>
</dbReference>
<comment type="caution">
    <text evidence="4">The sequence shown here is derived from an EMBL/GenBank/DDBJ whole genome shotgun (WGS) entry which is preliminary data.</text>
</comment>
<accession>X6LTX6</accession>
<dbReference type="Gene3D" id="2.130.10.10">
    <property type="entry name" value="YVTN repeat-like/Quinoprotein amine dehydrogenase"/>
    <property type="match status" value="2"/>
</dbReference>
<dbReference type="PANTHER" id="PTHR44129">
    <property type="entry name" value="WD REPEAT-CONTAINING PROTEIN POP1"/>
    <property type="match status" value="1"/>
</dbReference>
<feature type="repeat" description="WD" evidence="3">
    <location>
        <begin position="1025"/>
        <end position="1047"/>
    </location>
</feature>
<dbReference type="InterPro" id="IPR015943">
    <property type="entry name" value="WD40/YVTN_repeat-like_dom_sf"/>
</dbReference>
<dbReference type="PROSITE" id="PS50082">
    <property type="entry name" value="WD_REPEATS_2"/>
    <property type="match status" value="6"/>
</dbReference>
<feature type="repeat" description="WD" evidence="3">
    <location>
        <begin position="973"/>
        <end position="1015"/>
    </location>
</feature>
<feature type="repeat" description="WD" evidence="3">
    <location>
        <begin position="889"/>
        <end position="929"/>
    </location>
</feature>
<dbReference type="InterPro" id="IPR036322">
    <property type="entry name" value="WD40_repeat_dom_sf"/>
</dbReference>
<evidence type="ECO:0000313" key="5">
    <source>
        <dbReference type="Proteomes" id="UP000023152"/>
    </source>
</evidence>
<protein>
    <submittedName>
        <fullName evidence="4">G-protein beta WD-40 repeats containing protein</fullName>
    </submittedName>
</protein>
<dbReference type="CDD" id="cd00200">
    <property type="entry name" value="WD40"/>
    <property type="match status" value="1"/>
</dbReference>
<feature type="repeat" description="WD" evidence="3">
    <location>
        <begin position="804"/>
        <end position="845"/>
    </location>
</feature>
<feature type="repeat" description="WD" evidence="3">
    <location>
        <begin position="846"/>
        <end position="887"/>
    </location>
</feature>
<organism evidence="4 5">
    <name type="scientific">Reticulomyxa filosa</name>
    <dbReference type="NCBI Taxonomy" id="46433"/>
    <lineage>
        <taxon>Eukaryota</taxon>
        <taxon>Sar</taxon>
        <taxon>Rhizaria</taxon>
        <taxon>Retaria</taxon>
        <taxon>Foraminifera</taxon>
        <taxon>Monothalamids</taxon>
        <taxon>Reticulomyxidae</taxon>
        <taxon>Reticulomyxa</taxon>
    </lineage>
</organism>
<dbReference type="OrthoDB" id="27537at2759"/>
<sequence length="1073" mass="126167">MCLHVLHNILRYPKKVKYRRISITGLRGNLQRKCQLKNANFDNVLLNMENQLKAFAFQKKANGDYQCYQKDIQFLLLWNYYCGWINTQSMYIYVTIQTNKQKDIPRKVWMLENRKWEEYEIVFDYAYRRIVLFEPKQLKIKTLQIGNPKQNSSEFNIDIEYYNDFSAIQWKDNESQIREEPLNPKKTTLKQGFQRLKKKLKVINCFNNGTSELILFEREFAECKPRILSETDDDELLCEIYRHIKGIDICWKVSSYFMVPYKHTIDITKIPIQQNVNVESIFRTTKRQQLNPLLYEYDIPKFTCIQNMVYSNPLPSRNEMKNILHEAIINGYLCDLIQEKQEDQQKIKQYLHFNENNIDELILNDNILTILRQVKQLYHSAIHKHMRYPLHLHHICAILFYGEKSCSVQFCHDQFQFKHDRWKYLDLYLHQAISILHKHERREENSMELYCGLKDIKVNIRKIKKSFFISYVSTSDDLKLAQIDKGNQGCILNFHPSMRRASGIESCDISWMFPYKYKREILFSRSFMNISDKNPYPWDANIENKDKDTQIIVLTWTKYGQFIQQIMPISMSLNHFIDLNLIYLTLDKFESNASKVQSYLTGFDQWKMNYKNRIKYKETVNEFVKRRCCNHDINLFYTYLSEIDKSKKHSPLIKSMLSTINDGLPFVEEWKKGATEKEKQLIAENEEKGFLIDINIELDDMNEGLSIKRLQVKNNKFRTKEITKIIHYWVKLSSIKKGWVNDFNIIILRYVLRKYFKLSQIFQIHSNHVSSVDFSPNGTQIVSTSRDNTIRIWDINLGKEAQVLIGHSSSVNDAHFSPDGNIIASCSNDNTIRLWDTQSWKEIKQLEGHLNCVKSVQFSPDGKKIASGSLDGTVRIWDVKSGCELQILITDNSDGVHCVQFSPGGRLICGTSSKNITIWDVESREIMAEWKENSGNIQKIQFFPDCDSMITCSDVIRIWDLMSITKKKELKALRSAEDIINDVKFFPDDQHTIVSCSNAGSIQLWDVKLGVEIQKLKCLKKMIGVTISPDGNTLVSCATDGTIQLWETLWKSSYKRNHQIDLLLHQLSSFFDV</sequence>
<feature type="repeat" description="WD" evidence="3">
    <location>
        <begin position="762"/>
        <end position="803"/>
    </location>
</feature>
<proteinExistence type="predicted"/>
<evidence type="ECO:0000256" key="3">
    <source>
        <dbReference type="PROSITE-ProRule" id="PRU00221"/>
    </source>
</evidence>
<dbReference type="SUPFAM" id="SSF50978">
    <property type="entry name" value="WD40 repeat-like"/>
    <property type="match status" value="1"/>
</dbReference>
<dbReference type="AlphaFoldDB" id="X6LTX6"/>
<keyword evidence="2" id="KW-0677">Repeat</keyword>
<dbReference type="PRINTS" id="PR00320">
    <property type="entry name" value="GPROTEINBRPT"/>
</dbReference>
<dbReference type="InterPro" id="IPR020472">
    <property type="entry name" value="WD40_PAC1"/>
</dbReference>
<dbReference type="Pfam" id="PF00400">
    <property type="entry name" value="WD40"/>
    <property type="match status" value="6"/>
</dbReference>